<dbReference type="SUPFAM" id="SSF51905">
    <property type="entry name" value="FAD/NAD(P)-binding domain"/>
    <property type="match status" value="1"/>
</dbReference>
<comment type="caution">
    <text evidence="12">The sequence shown here is derived from an EMBL/GenBank/DDBJ whole genome shotgun (WGS) entry which is preliminary data.</text>
</comment>
<dbReference type="EC" id="1.3.99.4" evidence="8"/>
<dbReference type="FunFam" id="3.50.50.60:FF:000208">
    <property type="entry name" value="3-ketosteroid dehydrogenase"/>
    <property type="match status" value="1"/>
</dbReference>
<dbReference type="InterPro" id="IPR050315">
    <property type="entry name" value="FAD-oxidoreductase_2"/>
</dbReference>
<evidence type="ECO:0000256" key="4">
    <source>
        <dbReference type="ARBA" id="ARBA00023002"/>
    </source>
</evidence>
<sequence>MSKQEYDIVVVGSGAGGMTAALTAAHQGLSVVVVEKAAHYGGSTARSGGGVWIPNNSALVADGVKDTPEEARKYLHNIIGDDVSGELIDTFIDRGPEMLSFVLAKTPLKLGWVPGYSDYYPEAPGGRVGGRSVEPKPFDGKKLGAELANLEPPYAKAPLNMVVTQADFKWLNLQKRHPRGPLRVLRVGARLMWARATRKHLLGMGRALIAPMRIGLLNANVPVLLNTPLTDLHVEAGAVRGVSVLIDGNPELIRARYGVILAAGGFEHNDAMRKQYQRAPIGTEWTVGARANTGDAIELGQKLGAATDLMGDAWWGPTIPLTGGPWFCLAERSLPGSIMVNMRGKRFLNEAAPYVEAVHRMYGGTNGEGEGPGENVPAWLVMDQQYRDRYIFAGLQPGQRFPKRWLDAGVVVSADSIAELAEKMGVPAEGLADTIERFNSFARQGKDDDFGRGESGYNHYYGDPRNKPNPNLAPLAKGPFHAAKLVPGDLGTKGGLRTDTAAHVLREDDSVIDGLYAVGNSSAPVMGHTYAGPGATIGPAMTFAYLAVLDIAERAKAQQSATDAVAN</sequence>
<protein>
    <recommendedName>
        <fullName evidence="9">3-oxosteroid 1-dehydrogenase</fullName>
        <ecNumber evidence="8">1.3.99.4</ecNumber>
    </recommendedName>
</protein>
<dbReference type="InterPro" id="IPR003953">
    <property type="entry name" value="FAD-dep_OxRdtase_2_FAD-bd"/>
</dbReference>
<evidence type="ECO:0000256" key="8">
    <source>
        <dbReference type="ARBA" id="ARBA00066536"/>
    </source>
</evidence>
<keyword evidence="2" id="KW-0285">Flavoprotein</keyword>
<keyword evidence="3" id="KW-0274">FAD</keyword>
<name>A0A5A7S771_9NOCA</name>
<dbReference type="Pfam" id="PF00890">
    <property type="entry name" value="FAD_binding_2"/>
    <property type="match status" value="1"/>
</dbReference>
<proteinExistence type="inferred from homology"/>
<evidence type="ECO:0000256" key="6">
    <source>
        <dbReference type="ARBA" id="ARBA00051951"/>
    </source>
</evidence>
<evidence type="ECO:0000256" key="7">
    <source>
        <dbReference type="ARBA" id="ARBA00061147"/>
    </source>
</evidence>
<reference evidence="12 13" key="1">
    <citation type="submission" date="2019-07" db="EMBL/GenBank/DDBJ databases">
        <title>Rhodococcus cavernicolus sp. nov., isolated from a cave.</title>
        <authorList>
            <person name="Lee S.D."/>
        </authorList>
    </citation>
    <scope>NUCLEOTIDE SEQUENCE [LARGE SCALE GENOMIC DNA]</scope>
    <source>
        <strain evidence="12 13">C1-24</strain>
    </source>
</reference>
<dbReference type="SUPFAM" id="SSF56425">
    <property type="entry name" value="Succinate dehydrogenase/fumarate reductase flavoprotein, catalytic domain"/>
    <property type="match status" value="1"/>
</dbReference>
<dbReference type="Gene3D" id="3.90.700.10">
    <property type="entry name" value="Succinate dehydrogenase/fumarate reductase flavoprotein, catalytic domain"/>
    <property type="match status" value="1"/>
</dbReference>
<dbReference type="OrthoDB" id="9813348at2"/>
<evidence type="ECO:0000256" key="5">
    <source>
        <dbReference type="ARBA" id="ARBA00023221"/>
    </source>
</evidence>
<keyword evidence="4 12" id="KW-0560">Oxidoreductase</keyword>
<evidence type="ECO:0000313" key="13">
    <source>
        <dbReference type="Proteomes" id="UP000322244"/>
    </source>
</evidence>
<dbReference type="EMBL" id="VLNY01000007">
    <property type="protein sequence ID" value="KAA0021990.1"/>
    <property type="molecule type" value="Genomic_DNA"/>
</dbReference>
<organism evidence="12 13">
    <name type="scientific">Antrihabitans cavernicola</name>
    <dbReference type="NCBI Taxonomy" id="2495913"/>
    <lineage>
        <taxon>Bacteria</taxon>
        <taxon>Bacillati</taxon>
        <taxon>Actinomycetota</taxon>
        <taxon>Actinomycetes</taxon>
        <taxon>Mycobacteriales</taxon>
        <taxon>Nocardiaceae</taxon>
        <taxon>Antrihabitans</taxon>
    </lineage>
</organism>
<keyword evidence="5" id="KW-0443">Lipid metabolism</keyword>
<accession>A0A5A7S771</accession>
<gene>
    <name evidence="12" type="ORF">FOY51_16545</name>
</gene>
<dbReference type="AlphaFoldDB" id="A0A5A7S771"/>
<feature type="domain" description="FAD-dependent oxidoreductase 2 FAD-binding" evidence="11">
    <location>
        <begin position="7"/>
        <end position="536"/>
    </location>
</feature>
<dbReference type="Gene3D" id="3.50.50.60">
    <property type="entry name" value="FAD/NAD(P)-binding domain"/>
    <property type="match status" value="2"/>
</dbReference>
<evidence type="ECO:0000256" key="3">
    <source>
        <dbReference type="ARBA" id="ARBA00022827"/>
    </source>
</evidence>
<dbReference type="FunFam" id="3.50.50.60:FF:000240">
    <property type="entry name" value="3-ketosteroid-delta-1-dehydrogenase"/>
    <property type="match status" value="1"/>
</dbReference>
<dbReference type="Proteomes" id="UP000322244">
    <property type="component" value="Unassembled WGS sequence"/>
</dbReference>
<evidence type="ECO:0000256" key="10">
    <source>
        <dbReference type="SAM" id="MobiDB-lite"/>
    </source>
</evidence>
<dbReference type="PANTHER" id="PTHR43400">
    <property type="entry name" value="FUMARATE REDUCTASE"/>
    <property type="match status" value="1"/>
</dbReference>
<comment type="similarity">
    <text evidence="7">Belongs to the FAD-dependent oxidoreductase 2 family. 3-oxosteroid dehydrogenase subfamily.</text>
</comment>
<evidence type="ECO:0000259" key="11">
    <source>
        <dbReference type="Pfam" id="PF00890"/>
    </source>
</evidence>
<evidence type="ECO:0000313" key="12">
    <source>
        <dbReference type="EMBL" id="KAA0021990.1"/>
    </source>
</evidence>
<dbReference type="InterPro" id="IPR027477">
    <property type="entry name" value="Succ_DH/fumarate_Rdtase_cat_sf"/>
</dbReference>
<feature type="region of interest" description="Disordered" evidence="10">
    <location>
        <begin position="446"/>
        <end position="466"/>
    </location>
</feature>
<dbReference type="GO" id="GO:0047571">
    <property type="term" value="F:3-oxosteroid 1-dehydrogenase activity"/>
    <property type="evidence" value="ECO:0007669"/>
    <property type="project" value="UniProtKB-EC"/>
</dbReference>
<dbReference type="RefSeq" id="WP_149431354.1">
    <property type="nucleotide sequence ID" value="NZ_VLNY01000007.1"/>
</dbReference>
<dbReference type="GO" id="GO:0008202">
    <property type="term" value="P:steroid metabolic process"/>
    <property type="evidence" value="ECO:0007669"/>
    <property type="project" value="UniProtKB-KW"/>
</dbReference>
<evidence type="ECO:0000256" key="1">
    <source>
        <dbReference type="ARBA" id="ARBA00001974"/>
    </source>
</evidence>
<keyword evidence="5" id="KW-0753">Steroid metabolism</keyword>
<comment type="cofactor">
    <cofactor evidence="1">
        <name>FAD</name>
        <dbReference type="ChEBI" id="CHEBI:57692"/>
    </cofactor>
</comment>
<dbReference type="NCBIfam" id="NF005882">
    <property type="entry name" value="PRK07843.1"/>
    <property type="match status" value="1"/>
</dbReference>
<evidence type="ECO:0000256" key="9">
    <source>
        <dbReference type="ARBA" id="ARBA00069709"/>
    </source>
</evidence>
<evidence type="ECO:0000256" key="2">
    <source>
        <dbReference type="ARBA" id="ARBA00022630"/>
    </source>
</evidence>
<dbReference type="PANTHER" id="PTHR43400:SF10">
    <property type="entry name" value="3-OXOSTEROID 1-DEHYDROGENASE"/>
    <property type="match status" value="1"/>
</dbReference>
<comment type="catalytic activity">
    <reaction evidence="6">
        <text>a 3-oxosteroid + A = a 3-oxo-Delta(1)-steroid + AH2</text>
        <dbReference type="Rhea" id="RHEA:13329"/>
        <dbReference type="ChEBI" id="CHEBI:13193"/>
        <dbReference type="ChEBI" id="CHEBI:17499"/>
        <dbReference type="ChEBI" id="CHEBI:20156"/>
        <dbReference type="ChEBI" id="CHEBI:47788"/>
        <dbReference type="EC" id="1.3.99.4"/>
    </reaction>
</comment>
<keyword evidence="13" id="KW-1185">Reference proteome</keyword>
<dbReference type="PRINTS" id="PR00411">
    <property type="entry name" value="PNDRDTASEI"/>
</dbReference>
<dbReference type="InterPro" id="IPR036188">
    <property type="entry name" value="FAD/NAD-bd_sf"/>
</dbReference>